<dbReference type="Gene3D" id="3.80.10.10">
    <property type="entry name" value="Ribonuclease Inhibitor"/>
    <property type="match status" value="1"/>
</dbReference>
<dbReference type="InterPro" id="IPR032675">
    <property type="entry name" value="LRR_dom_sf"/>
</dbReference>
<keyword evidence="2" id="KW-1185">Reference proteome</keyword>
<dbReference type="RefSeq" id="WP_112747803.1">
    <property type="nucleotide sequence ID" value="NZ_QMFY01000008.1"/>
</dbReference>
<sequence length="342" mass="39893">MFTATEKKWKDFSGNVNIYDDLVEDDIADILTTPYIHSIQFYEFKKPKPETFKVLNDKLFSKRPEIGLSIFWYDPLDWKFMDYIPNVKNLKIQSFLTKDFSALRQKSDLIQLLISDTKSSAVDIGFISEFSDLKTLSIDGMKKGISKIESLKNIENLNLRGVKLKDLNFIKDFRQLRLIKLMFGHYDDLSILNHLPSLVYIGLSRVRGVEDYRFVIDQQTIEFLHFEGMSRVEVLPSLTGTKSLKKIYIENMARLSDLKGLSDADSLEEFVLTFPENVNRQLARKVLTQAIDILVNLPQIKRTNILEWTDWIDTSKLKEKGLTKYDTRESKWTYNREGGWTL</sequence>
<accession>A0A364Y2F8</accession>
<name>A0A364Y2F8_9BACT</name>
<gene>
    <name evidence="1" type="ORF">DQQ10_15490</name>
</gene>
<comment type="caution">
    <text evidence="1">The sequence shown here is derived from an EMBL/GenBank/DDBJ whole genome shotgun (WGS) entry which is preliminary data.</text>
</comment>
<dbReference type="Proteomes" id="UP000251889">
    <property type="component" value="Unassembled WGS sequence"/>
</dbReference>
<dbReference type="AlphaFoldDB" id="A0A364Y2F8"/>
<dbReference type="SUPFAM" id="SSF52058">
    <property type="entry name" value="L domain-like"/>
    <property type="match status" value="1"/>
</dbReference>
<dbReference type="EMBL" id="QMFY01000008">
    <property type="protein sequence ID" value="RAV99965.1"/>
    <property type="molecule type" value="Genomic_DNA"/>
</dbReference>
<proteinExistence type="predicted"/>
<organism evidence="1 2">
    <name type="scientific">Pseudochryseolinea flava</name>
    <dbReference type="NCBI Taxonomy" id="2059302"/>
    <lineage>
        <taxon>Bacteria</taxon>
        <taxon>Pseudomonadati</taxon>
        <taxon>Bacteroidota</taxon>
        <taxon>Cytophagia</taxon>
        <taxon>Cytophagales</taxon>
        <taxon>Fulvivirgaceae</taxon>
        <taxon>Pseudochryseolinea</taxon>
    </lineage>
</organism>
<evidence type="ECO:0008006" key="3">
    <source>
        <dbReference type="Google" id="ProtNLM"/>
    </source>
</evidence>
<reference evidence="1 2" key="1">
    <citation type="submission" date="2018-06" db="EMBL/GenBank/DDBJ databases">
        <title>Chryseolinea flavus sp. nov., a member of the phylum Bacteroidetes isolated from soil.</title>
        <authorList>
            <person name="Li Y."/>
            <person name="Wang J."/>
        </authorList>
    </citation>
    <scope>NUCLEOTIDE SEQUENCE [LARGE SCALE GENOMIC DNA]</scope>
    <source>
        <strain evidence="1 2">SDU1-6</strain>
    </source>
</reference>
<evidence type="ECO:0000313" key="2">
    <source>
        <dbReference type="Proteomes" id="UP000251889"/>
    </source>
</evidence>
<protein>
    <recommendedName>
        <fullName evidence="3">Leucine-rich repeat domain-containing protein</fullName>
    </recommendedName>
</protein>
<dbReference type="OrthoDB" id="1332048at2"/>
<evidence type="ECO:0000313" key="1">
    <source>
        <dbReference type="EMBL" id="RAV99965.1"/>
    </source>
</evidence>